<protein>
    <submittedName>
        <fullName evidence="1">2576_t:CDS:1</fullName>
    </submittedName>
</protein>
<dbReference type="Proteomes" id="UP000789525">
    <property type="component" value="Unassembled WGS sequence"/>
</dbReference>
<organism evidence="1 2">
    <name type="scientific">Acaulospora colombiana</name>
    <dbReference type="NCBI Taxonomy" id="27376"/>
    <lineage>
        <taxon>Eukaryota</taxon>
        <taxon>Fungi</taxon>
        <taxon>Fungi incertae sedis</taxon>
        <taxon>Mucoromycota</taxon>
        <taxon>Glomeromycotina</taxon>
        <taxon>Glomeromycetes</taxon>
        <taxon>Diversisporales</taxon>
        <taxon>Acaulosporaceae</taxon>
        <taxon>Acaulospora</taxon>
    </lineage>
</organism>
<feature type="non-terminal residue" evidence="1">
    <location>
        <position position="42"/>
    </location>
</feature>
<evidence type="ECO:0000313" key="1">
    <source>
        <dbReference type="EMBL" id="CAG8697962.1"/>
    </source>
</evidence>
<gene>
    <name evidence="1" type="ORF">ACOLOM_LOCUS10106</name>
</gene>
<accession>A0ACA9P8Q5</accession>
<name>A0ACA9P8Q5_9GLOM</name>
<evidence type="ECO:0000313" key="2">
    <source>
        <dbReference type="Proteomes" id="UP000789525"/>
    </source>
</evidence>
<proteinExistence type="predicted"/>
<feature type="non-terminal residue" evidence="1">
    <location>
        <position position="1"/>
    </location>
</feature>
<sequence length="42" mass="4422">IVSRDGHAAIAVARNAMHELSTFVIAKLDKNGGSVVDDICIN</sequence>
<comment type="caution">
    <text evidence="1">The sequence shown here is derived from an EMBL/GenBank/DDBJ whole genome shotgun (WGS) entry which is preliminary data.</text>
</comment>
<keyword evidence="2" id="KW-1185">Reference proteome</keyword>
<reference evidence="1" key="1">
    <citation type="submission" date="2021-06" db="EMBL/GenBank/DDBJ databases">
        <authorList>
            <person name="Kallberg Y."/>
            <person name="Tangrot J."/>
            <person name="Rosling A."/>
        </authorList>
    </citation>
    <scope>NUCLEOTIDE SEQUENCE</scope>
    <source>
        <strain evidence="1">CL356</strain>
    </source>
</reference>
<dbReference type="EMBL" id="CAJVPT010031525">
    <property type="protein sequence ID" value="CAG8697962.1"/>
    <property type="molecule type" value="Genomic_DNA"/>
</dbReference>